<dbReference type="EMBL" id="KV427640">
    <property type="protein sequence ID" value="KZT03890.1"/>
    <property type="molecule type" value="Genomic_DNA"/>
</dbReference>
<keyword evidence="2" id="KW-1185">Reference proteome</keyword>
<accession>A0A165D0I9</accession>
<dbReference type="InParanoid" id="A0A165D0I9"/>
<sequence length="86" mass="9636">MATSCASICAGAFKRHKHVSPLPAVFYTHGSLGKQQETMCYLAFCPRSNETAKKIPLCMFGLGLVEVMRLEIPRWQRKARSEGHIL</sequence>
<proteinExistence type="predicted"/>
<dbReference type="RefSeq" id="XP_040761630.1">
    <property type="nucleotide sequence ID" value="XM_040909464.1"/>
</dbReference>
<protein>
    <submittedName>
        <fullName evidence="1">Uncharacterized protein</fullName>
    </submittedName>
</protein>
<organism evidence="1 2">
    <name type="scientific">Laetiporus sulphureus 93-53</name>
    <dbReference type="NCBI Taxonomy" id="1314785"/>
    <lineage>
        <taxon>Eukaryota</taxon>
        <taxon>Fungi</taxon>
        <taxon>Dikarya</taxon>
        <taxon>Basidiomycota</taxon>
        <taxon>Agaricomycotina</taxon>
        <taxon>Agaricomycetes</taxon>
        <taxon>Polyporales</taxon>
        <taxon>Laetiporus</taxon>
    </lineage>
</organism>
<evidence type="ECO:0000313" key="2">
    <source>
        <dbReference type="Proteomes" id="UP000076871"/>
    </source>
</evidence>
<dbReference type="Proteomes" id="UP000076871">
    <property type="component" value="Unassembled WGS sequence"/>
</dbReference>
<reference evidence="1 2" key="1">
    <citation type="journal article" date="2016" name="Mol. Biol. Evol.">
        <title>Comparative Genomics of Early-Diverging Mushroom-Forming Fungi Provides Insights into the Origins of Lignocellulose Decay Capabilities.</title>
        <authorList>
            <person name="Nagy L.G."/>
            <person name="Riley R."/>
            <person name="Tritt A."/>
            <person name="Adam C."/>
            <person name="Daum C."/>
            <person name="Floudas D."/>
            <person name="Sun H."/>
            <person name="Yadav J.S."/>
            <person name="Pangilinan J."/>
            <person name="Larsson K.H."/>
            <person name="Matsuura K."/>
            <person name="Barry K."/>
            <person name="Labutti K."/>
            <person name="Kuo R."/>
            <person name="Ohm R.A."/>
            <person name="Bhattacharya S.S."/>
            <person name="Shirouzu T."/>
            <person name="Yoshinaga Y."/>
            <person name="Martin F.M."/>
            <person name="Grigoriev I.V."/>
            <person name="Hibbett D.S."/>
        </authorList>
    </citation>
    <scope>NUCLEOTIDE SEQUENCE [LARGE SCALE GENOMIC DNA]</scope>
    <source>
        <strain evidence="1 2">93-53</strain>
    </source>
</reference>
<gene>
    <name evidence="1" type="ORF">LAESUDRAFT_728572</name>
</gene>
<evidence type="ECO:0000313" key="1">
    <source>
        <dbReference type="EMBL" id="KZT03890.1"/>
    </source>
</evidence>
<dbReference type="GeneID" id="63826493"/>
<dbReference type="AlphaFoldDB" id="A0A165D0I9"/>
<name>A0A165D0I9_9APHY</name>